<comment type="caution">
    <text evidence="2">The sequence shown here is derived from an EMBL/GenBank/DDBJ whole genome shotgun (WGS) entry which is preliminary data.</text>
</comment>
<reference evidence="2" key="1">
    <citation type="submission" date="2016-10" db="EMBL/GenBank/DDBJ databases">
        <title>Sequence of Gallionella enrichment culture.</title>
        <authorList>
            <person name="Poehlein A."/>
            <person name="Muehling M."/>
            <person name="Daniel R."/>
        </authorList>
    </citation>
    <scope>NUCLEOTIDE SEQUENCE</scope>
</reference>
<sequence>MEVRKCVWDWLNPSPFQHQTGPSARVRTSPCPQPPANSPTFEGGIQIPPSSFRPPTSDLPTEGSDPSSRGDSETQRNRTSDLCLLTSDLSPPSSVFRLPTSDLRFPTSALCPPTSDVRPPTSDLRLLTSDLCPLTSDFRPPISDLRLPLLRRRLLPRHLRRAAEDVPLVHHRQSRFAKRRRQLRAVAKRRRVLP</sequence>
<gene>
    <name evidence="2" type="ORF">GALL_199790</name>
</gene>
<protein>
    <submittedName>
        <fullName evidence="2">Uncharacterized protein</fullName>
    </submittedName>
</protein>
<dbReference type="AlphaFoldDB" id="A0A1J5RR09"/>
<evidence type="ECO:0000256" key="1">
    <source>
        <dbReference type="SAM" id="MobiDB-lite"/>
    </source>
</evidence>
<name>A0A1J5RR09_9ZZZZ</name>
<feature type="region of interest" description="Disordered" evidence="1">
    <location>
        <begin position="13"/>
        <end position="84"/>
    </location>
</feature>
<evidence type="ECO:0000313" key="2">
    <source>
        <dbReference type="EMBL" id="OIQ98058.1"/>
    </source>
</evidence>
<dbReference type="EMBL" id="MLJW01000124">
    <property type="protein sequence ID" value="OIQ98058.1"/>
    <property type="molecule type" value="Genomic_DNA"/>
</dbReference>
<proteinExistence type="predicted"/>
<organism evidence="2">
    <name type="scientific">mine drainage metagenome</name>
    <dbReference type="NCBI Taxonomy" id="410659"/>
    <lineage>
        <taxon>unclassified sequences</taxon>
        <taxon>metagenomes</taxon>
        <taxon>ecological metagenomes</taxon>
    </lineage>
</organism>
<feature type="compositionally biased region" description="Basic and acidic residues" evidence="1">
    <location>
        <begin position="68"/>
        <end position="79"/>
    </location>
</feature>
<accession>A0A1J5RR09</accession>